<comment type="caution">
    <text evidence="1">The sequence shown here is derived from an EMBL/GenBank/DDBJ whole genome shotgun (WGS) entry which is preliminary data.</text>
</comment>
<dbReference type="Proteomes" id="UP000681720">
    <property type="component" value="Unassembled WGS sequence"/>
</dbReference>
<name>A0A8S3K4Q7_9BILA</name>
<reference evidence="1" key="1">
    <citation type="submission" date="2021-02" db="EMBL/GenBank/DDBJ databases">
        <authorList>
            <person name="Nowell W R."/>
        </authorList>
    </citation>
    <scope>NUCLEOTIDE SEQUENCE</scope>
</reference>
<accession>A0A8S3K4Q7</accession>
<dbReference type="AlphaFoldDB" id="A0A8S3K4Q7"/>
<organism evidence="1 2">
    <name type="scientific">Rotaria magnacalcarata</name>
    <dbReference type="NCBI Taxonomy" id="392030"/>
    <lineage>
        <taxon>Eukaryota</taxon>
        <taxon>Metazoa</taxon>
        <taxon>Spiralia</taxon>
        <taxon>Gnathifera</taxon>
        <taxon>Rotifera</taxon>
        <taxon>Eurotatoria</taxon>
        <taxon>Bdelloidea</taxon>
        <taxon>Philodinida</taxon>
        <taxon>Philodinidae</taxon>
        <taxon>Rotaria</taxon>
    </lineage>
</organism>
<dbReference type="EMBL" id="CAJOBJ010381246">
    <property type="protein sequence ID" value="CAF5227517.1"/>
    <property type="molecule type" value="Genomic_DNA"/>
</dbReference>
<protein>
    <submittedName>
        <fullName evidence="1">Uncharacterized protein</fullName>
    </submittedName>
</protein>
<feature type="non-terminal residue" evidence="1">
    <location>
        <position position="126"/>
    </location>
</feature>
<evidence type="ECO:0000313" key="2">
    <source>
        <dbReference type="Proteomes" id="UP000681720"/>
    </source>
</evidence>
<gene>
    <name evidence="1" type="ORF">GIL414_LOCUS87684</name>
</gene>
<proteinExistence type="predicted"/>
<evidence type="ECO:0000313" key="1">
    <source>
        <dbReference type="EMBL" id="CAF5227517.1"/>
    </source>
</evidence>
<sequence length="126" mass="14621">MHVAPRGGYSIKNSKQFFQRYESYLKPTMKIAQILLSTGNLAIPQLENVSFANNSTVPLEMNTPEYRQDMEHRLKFIDTLMNQIDGKPTSRRSTDLREIQAYLELVDDEHSLGNLHRVFTDEGYVR</sequence>